<feature type="compositionally biased region" description="Basic and acidic residues" evidence="1">
    <location>
        <begin position="369"/>
        <end position="386"/>
    </location>
</feature>
<proteinExistence type="predicted"/>
<evidence type="ECO:0000256" key="1">
    <source>
        <dbReference type="SAM" id="MobiDB-lite"/>
    </source>
</evidence>
<dbReference type="AlphaFoldDB" id="A0A2A2CFF7"/>
<dbReference type="InterPro" id="IPR022304">
    <property type="entry name" value="ICE_PFGI_1_ParB"/>
</dbReference>
<dbReference type="InterPro" id="IPR036086">
    <property type="entry name" value="ParB/Sulfiredoxin_sf"/>
</dbReference>
<name>A0A2A2CFF7_ECOLX</name>
<comment type="caution">
    <text evidence="2">The sequence shown here is derived from an EMBL/GenBank/DDBJ whole genome shotgun (WGS) entry which is preliminary data.</text>
</comment>
<dbReference type="Proteomes" id="UP000218543">
    <property type="component" value="Unassembled WGS sequence"/>
</dbReference>
<evidence type="ECO:0000313" key="2">
    <source>
        <dbReference type="EMBL" id="PAU25337.1"/>
    </source>
</evidence>
<feature type="region of interest" description="Disordered" evidence="1">
    <location>
        <begin position="310"/>
        <end position="409"/>
    </location>
</feature>
<dbReference type="NCBIfam" id="TIGR03764">
    <property type="entry name" value="ICE_PFGI_1_parB"/>
    <property type="match status" value="1"/>
</dbReference>
<dbReference type="SUPFAM" id="SSF110849">
    <property type="entry name" value="ParB/Sulfiredoxin"/>
    <property type="match status" value="1"/>
</dbReference>
<sequence>MAHKPLDLGAAIMQPGRQTTGAGNVVAMGETPMVLTLDQLRPNPDNPRTTRNPRYDDIKNSIHARGLDTVPKVTRMPDSEPDVYIFSDGGNTRYQILTELWKETGDPRFYRIHVLFKPWPGRLQCVIGHLAENELRGELTFIEKAQGIHKARLIYEESLQRQVTIRELATLLTDEGLPVSHTSISRMEHALKYLYPWIPDLMESGLGRPQVTALLALRQDAERVWGQFAVAADTDAEFDRVFGESCRKFNSPELWSLEMFRDELIGDLLQALPHPSLDYDRWLLELDPKERNRRHHFGEPEPVVVPLSVRGSSTVQPGAPVSGIRSEVPECQPDTDTEAMPESTVSIFPGTEREQHGITRPLKAVSDTDTERTEKCSRPSQEESAGRGDSGASSAENALRPEIQPDMYGGKPVFSGDVMEDGAAGAVLASVMTGDTAPGTTDALPASVTHFAVGRDDIEHLQNEAFRLAWELAESAGCAEEIAMDRESDLSAGFGATVEKCSPVVAFLAGLAGDAPRTVLPVSLKDLLTGGSAPEAWPLLDDDHAVKLLRLLSVLRRLRALQRSVLPDDDEGDENDE</sequence>
<reference evidence="2 3" key="1">
    <citation type="submission" date="2016-12" db="EMBL/GenBank/DDBJ databases">
        <title>Real-Time Genomic Investigation Underlying the Public Health Response to a Shiga Toxin-Producing Escherichia Coli O26:H11 Outbreak in a Nursery.</title>
        <authorList>
            <person name="Ferdous M."/>
            <person name="Moran-Gilad J."/>
            <person name="Rossen J.W."/>
            <person name="Gdalevich M."/>
        </authorList>
    </citation>
    <scope>NUCLEOTIDE SEQUENCE [LARGE SCALE GENOMIC DNA]</scope>
    <source>
        <strain evidence="2 3">STEC 514-2</strain>
    </source>
</reference>
<protein>
    <submittedName>
        <fullName evidence="2">Chromosome partitioning protein ParB</fullName>
    </submittedName>
</protein>
<organism evidence="2 3">
    <name type="scientific">Escherichia coli</name>
    <dbReference type="NCBI Taxonomy" id="562"/>
    <lineage>
        <taxon>Bacteria</taxon>
        <taxon>Pseudomonadati</taxon>
        <taxon>Pseudomonadota</taxon>
        <taxon>Gammaproteobacteria</taxon>
        <taxon>Enterobacterales</taxon>
        <taxon>Enterobacteriaceae</taxon>
        <taxon>Escherichia</taxon>
    </lineage>
</organism>
<accession>A0A2A2CFF7</accession>
<dbReference type="EMBL" id="MRVZ01000014">
    <property type="protein sequence ID" value="PAU25337.1"/>
    <property type="molecule type" value="Genomic_DNA"/>
</dbReference>
<gene>
    <name evidence="2" type="ORF">BTQ06_05590</name>
</gene>
<evidence type="ECO:0000313" key="3">
    <source>
        <dbReference type="Proteomes" id="UP000218543"/>
    </source>
</evidence>
<dbReference type="RefSeq" id="WP_095586009.1">
    <property type="nucleotide sequence ID" value="NZ_JAQEUM010000073.1"/>
</dbReference>